<evidence type="ECO:0000256" key="1">
    <source>
        <dbReference type="SAM" id="Phobius"/>
    </source>
</evidence>
<reference evidence="3" key="1">
    <citation type="submission" date="2023-07" db="EMBL/GenBank/DDBJ databases">
        <title>Thauera sp. CAU 1555 isolated from sand of Yaerae Beach.</title>
        <authorList>
            <person name="Kim W."/>
        </authorList>
    </citation>
    <scope>NUCLEOTIDE SEQUENCE [LARGE SCALE GENOMIC DNA]</scope>
    <source>
        <strain evidence="3">CAU 1555</strain>
    </source>
</reference>
<evidence type="ECO:0000313" key="2">
    <source>
        <dbReference type="EMBL" id="MBD8502274.1"/>
    </source>
</evidence>
<keyword evidence="1" id="KW-0812">Transmembrane</keyword>
<evidence type="ECO:0000313" key="3">
    <source>
        <dbReference type="Proteomes" id="UP000603602"/>
    </source>
</evidence>
<gene>
    <name evidence="2" type="ORF">IFO67_05220</name>
</gene>
<organism evidence="2 3">
    <name type="scientific">Thauera sedimentorum</name>
    <dbReference type="NCBI Taxonomy" id="2767595"/>
    <lineage>
        <taxon>Bacteria</taxon>
        <taxon>Pseudomonadati</taxon>
        <taxon>Pseudomonadota</taxon>
        <taxon>Betaproteobacteria</taxon>
        <taxon>Rhodocyclales</taxon>
        <taxon>Zoogloeaceae</taxon>
        <taxon>Thauera</taxon>
    </lineage>
</organism>
<proteinExistence type="predicted"/>
<sequence length="53" mass="6043">MGHSPRVMLARATGWLRARWRRLLAIALVVAFFYLLGYFTPRVSSPGMCLIYG</sequence>
<keyword evidence="3" id="KW-1185">Reference proteome</keyword>
<feature type="transmembrane region" description="Helical" evidence="1">
    <location>
        <begin position="20"/>
        <end position="39"/>
    </location>
</feature>
<dbReference type="EMBL" id="JACYTO010000001">
    <property type="protein sequence ID" value="MBD8502274.1"/>
    <property type="molecule type" value="Genomic_DNA"/>
</dbReference>
<protein>
    <submittedName>
        <fullName evidence="2">Uncharacterized protein</fullName>
    </submittedName>
</protein>
<keyword evidence="1" id="KW-0472">Membrane</keyword>
<dbReference type="Proteomes" id="UP000603602">
    <property type="component" value="Unassembled WGS sequence"/>
</dbReference>
<keyword evidence="1" id="KW-1133">Transmembrane helix</keyword>
<accession>A0ABR9B7D0</accession>
<dbReference type="RefSeq" id="WP_187718017.1">
    <property type="nucleotide sequence ID" value="NZ_JACTAH010000001.1"/>
</dbReference>
<comment type="caution">
    <text evidence="2">The sequence shown here is derived from an EMBL/GenBank/DDBJ whole genome shotgun (WGS) entry which is preliminary data.</text>
</comment>
<name>A0ABR9B7D0_9RHOO</name>